<evidence type="ECO:0000313" key="10">
    <source>
        <dbReference type="EMBL" id="KAK8998959.1"/>
    </source>
</evidence>
<keyword evidence="6" id="KW-0677">Repeat</keyword>
<proteinExistence type="inferred from homology"/>
<evidence type="ECO:0000256" key="6">
    <source>
        <dbReference type="ARBA" id="ARBA00022737"/>
    </source>
</evidence>
<evidence type="ECO:0000256" key="8">
    <source>
        <dbReference type="ARBA" id="ARBA00023136"/>
    </source>
</evidence>
<dbReference type="InterPro" id="IPR004316">
    <property type="entry name" value="SWEET_rpt"/>
</dbReference>
<evidence type="ECO:0000256" key="7">
    <source>
        <dbReference type="ARBA" id="ARBA00022989"/>
    </source>
</evidence>
<evidence type="ECO:0000256" key="9">
    <source>
        <dbReference type="SAM" id="Phobius"/>
    </source>
</evidence>
<comment type="subcellular location">
    <subcellularLocation>
        <location evidence="1">Endomembrane system</location>
        <topology evidence="1">Multi-pass membrane protein</topology>
    </subcellularLocation>
</comment>
<comment type="caution">
    <text evidence="10">The sequence shown here is derived from an EMBL/GenBank/DDBJ whole genome shotgun (WGS) entry which is preliminary data.</text>
</comment>
<feature type="transmembrane region" description="Helical" evidence="9">
    <location>
        <begin position="12"/>
        <end position="32"/>
    </location>
</feature>
<name>A0ABR2QEK1_9ROSI</name>
<evidence type="ECO:0008006" key="12">
    <source>
        <dbReference type="Google" id="ProtNLM"/>
    </source>
</evidence>
<keyword evidence="11" id="KW-1185">Reference proteome</keyword>
<feature type="transmembrane region" description="Helical" evidence="9">
    <location>
        <begin position="38"/>
        <end position="58"/>
    </location>
</feature>
<comment type="similarity">
    <text evidence="2">Belongs to the SWEET sugar transporter family.</text>
</comment>
<keyword evidence="3" id="KW-0813">Transport</keyword>
<keyword evidence="8 9" id="KW-0472">Membrane</keyword>
<gene>
    <name evidence="10" type="ORF">V6N11_070138</name>
</gene>
<keyword evidence="7 9" id="KW-1133">Transmembrane helix</keyword>
<organism evidence="10 11">
    <name type="scientific">Hibiscus sabdariffa</name>
    <name type="common">roselle</name>
    <dbReference type="NCBI Taxonomy" id="183260"/>
    <lineage>
        <taxon>Eukaryota</taxon>
        <taxon>Viridiplantae</taxon>
        <taxon>Streptophyta</taxon>
        <taxon>Embryophyta</taxon>
        <taxon>Tracheophyta</taxon>
        <taxon>Spermatophyta</taxon>
        <taxon>Magnoliopsida</taxon>
        <taxon>eudicotyledons</taxon>
        <taxon>Gunneridae</taxon>
        <taxon>Pentapetalae</taxon>
        <taxon>rosids</taxon>
        <taxon>malvids</taxon>
        <taxon>Malvales</taxon>
        <taxon>Malvaceae</taxon>
        <taxon>Malvoideae</taxon>
        <taxon>Hibiscus</taxon>
    </lineage>
</organism>
<dbReference type="Proteomes" id="UP001396334">
    <property type="component" value="Unassembled WGS sequence"/>
</dbReference>
<evidence type="ECO:0000256" key="3">
    <source>
        <dbReference type="ARBA" id="ARBA00022448"/>
    </source>
</evidence>
<evidence type="ECO:0000256" key="4">
    <source>
        <dbReference type="ARBA" id="ARBA00022597"/>
    </source>
</evidence>
<dbReference type="InterPro" id="IPR047664">
    <property type="entry name" value="SWEET"/>
</dbReference>
<protein>
    <recommendedName>
        <fullName evidence="12">MARVEL domain-containing protein</fullName>
    </recommendedName>
</protein>
<keyword evidence="4" id="KW-0762">Sugar transport</keyword>
<dbReference type="Pfam" id="PF03083">
    <property type="entry name" value="MtN3_slv"/>
    <property type="match status" value="1"/>
</dbReference>
<evidence type="ECO:0000313" key="11">
    <source>
        <dbReference type="Proteomes" id="UP001396334"/>
    </source>
</evidence>
<dbReference type="EMBL" id="JBBPBN010000040">
    <property type="protein sequence ID" value="KAK8998959.1"/>
    <property type="molecule type" value="Genomic_DNA"/>
</dbReference>
<dbReference type="PANTHER" id="PTHR10791">
    <property type="entry name" value="RAG1-ACTIVATING PROTEIN 1"/>
    <property type="match status" value="1"/>
</dbReference>
<sequence length="126" mass="14559">MFEQIVCKFQLVYRVAVTGLFSVVAIVVVAVFCFHSRYHRVVFVGIIADVFSIIMYALHLAIWTRKSVEYMHFWLSFDVLCNGICWTVYALLEFNIFILVASGVGAIYGAIQLCLLLLPWRQRRTE</sequence>
<evidence type="ECO:0000256" key="5">
    <source>
        <dbReference type="ARBA" id="ARBA00022692"/>
    </source>
</evidence>
<feature type="transmembrane region" description="Helical" evidence="9">
    <location>
        <begin position="96"/>
        <end position="118"/>
    </location>
</feature>
<feature type="transmembrane region" description="Helical" evidence="9">
    <location>
        <begin position="70"/>
        <end position="90"/>
    </location>
</feature>
<dbReference type="PANTHER" id="PTHR10791:SF236">
    <property type="entry name" value="BIDIRECTIONAL SUGAR TRANSPORTER SWEET8"/>
    <property type="match status" value="1"/>
</dbReference>
<accession>A0ABR2QEK1</accession>
<evidence type="ECO:0000256" key="2">
    <source>
        <dbReference type="ARBA" id="ARBA00007809"/>
    </source>
</evidence>
<dbReference type="Gene3D" id="1.20.1280.290">
    <property type="match status" value="1"/>
</dbReference>
<reference evidence="10 11" key="1">
    <citation type="journal article" date="2024" name="G3 (Bethesda)">
        <title>Genome assembly of Hibiscus sabdariffa L. provides insights into metabolisms of medicinal natural products.</title>
        <authorList>
            <person name="Kim T."/>
        </authorList>
    </citation>
    <scope>NUCLEOTIDE SEQUENCE [LARGE SCALE GENOMIC DNA]</scope>
    <source>
        <strain evidence="10">TK-2024</strain>
        <tissue evidence="10">Old leaves</tissue>
    </source>
</reference>
<evidence type="ECO:0000256" key="1">
    <source>
        <dbReference type="ARBA" id="ARBA00004127"/>
    </source>
</evidence>
<keyword evidence="5 9" id="KW-0812">Transmembrane</keyword>